<dbReference type="InterPro" id="IPR025661">
    <property type="entry name" value="Pept_asp_AS"/>
</dbReference>
<proteinExistence type="inferred from homology"/>
<name>A0A078AST8_STYLE</name>
<evidence type="ECO:0000256" key="3">
    <source>
        <dbReference type="ARBA" id="ARBA00023157"/>
    </source>
</evidence>
<evidence type="ECO:0000256" key="5">
    <source>
        <dbReference type="SAM" id="Phobius"/>
    </source>
</evidence>
<dbReference type="InterPro" id="IPR000668">
    <property type="entry name" value="Peptidase_C1A_C"/>
</dbReference>
<dbReference type="PANTHER" id="PTHR12411">
    <property type="entry name" value="CYSTEINE PROTEASE FAMILY C1-RELATED"/>
    <property type="match status" value="1"/>
</dbReference>
<evidence type="ECO:0000256" key="4">
    <source>
        <dbReference type="SAM" id="MobiDB-lite"/>
    </source>
</evidence>
<dbReference type="Proteomes" id="UP000039865">
    <property type="component" value="Unassembled WGS sequence"/>
</dbReference>
<feature type="transmembrane region" description="Helical" evidence="5">
    <location>
        <begin position="7"/>
        <end position="24"/>
    </location>
</feature>
<dbReference type="InterPro" id="IPR013128">
    <property type="entry name" value="Peptidase_C1A"/>
</dbReference>
<dbReference type="PRINTS" id="PR00705">
    <property type="entry name" value="PAPAIN"/>
</dbReference>
<dbReference type="PROSITE" id="PS00640">
    <property type="entry name" value="THIOL_PROTEASE_ASN"/>
    <property type="match status" value="1"/>
</dbReference>
<keyword evidence="2" id="KW-0865">Zymogen</keyword>
<keyword evidence="5" id="KW-0472">Membrane</keyword>
<dbReference type="GO" id="GO:0006508">
    <property type="term" value="P:proteolysis"/>
    <property type="evidence" value="ECO:0007669"/>
    <property type="project" value="UniProtKB-KW"/>
</dbReference>
<dbReference type="CDD" id="cd02248">
    <property type="entry name" value="Peptidase_C1A"/>
    <property type="match status" value="1"/>
</dbReference>
<dbReference type="Gene3D" id="3.90.70.10">
    <property type="entry name" value="Cysteine proteinases"/>
    <property type="match status" value="1"/>
</dbReference>
<dbReference type="InterPro" id="IPR000169">
    <property type="entry name" value="Pept_cys_AS"/>
</dbReference>
<sequence length="489" mass="54338">MSIISKLGLIICLGIIASIILYISNEDQSQNSVNLQILQQETQLRQDFNEILARFSKDYKTLDQFTTGLKNFRTNKALVDQMNLENDGVKFKLNKFFDIDMEDFKNKYLGRNKIDEVTQLKIKANSEALQSNRQLNINEINSNDRELWWFFDLFTKKTTTKSTTTTIKSTTTTKQTTSTTKTTTQTPVPTTSQTTTTKAPTSTSNPTTIVTSSSTKTTYTATSTTAQTTITIAPNSTNTSTTTPSPSDTTQSTTTTAPQLSTDFVGDTGYFDWRTAGKISAIKDQGDCGSCYAFSSMAALESLLLIKDYNTYQTIDLAEQQIVDCTVNYGNNGCNGGIELFVYDYTSKKGVADESKYPYVDKKQTCKSTVTGSIKTTSYKYISSNINATTIRSIVQKQPVSIGICASDIQFAYYSSGIFQNTSKYKCCTNINHALNIVGFGKQGTVAYWILKNSWGKSWGENGYMRIQMIENVKLQTCGIGYDLTYPII</sequence>
<dbReference type="InParanoid" id="A0A078AST8"/>
<feature type="region of interest" description="Disordered" evidence="4">
    <location>
        <begin position="230"/>
        <end position="259"/>
    </location>
</feature>
<evidence type="ECO:0000259" key="6">
    <source>
        <dbReference type="SMART" id="SM00645"/>
    </source>
</evidence>
<dbReference type="OMA" id="NINHALN"/>
<dbReference type="EMBL" id="CCKQ01013423">
    <property type="protein sequence ID" value="CDW85086.1"/>
    <property type="molecule type" value="Genomic_DNA"/>
</dbReference>
<reference evidence="7 8" key="1">
    <citation type="submission" date="2014-06" db="EMBL/GenBank/DDBJ databases">
        <authorList>
            <person name="Swart Estienne"/>
        </authorList>
    </citation>
    <scope>NUCLEOTIDE SEQUENCE [LARGE SCALE GENOMIC DNA]</scope>
    <source>
        <strain evidence="7 8">130c</strain>
    </source>
</reference>
<keyword evidence="5" id="KW-1133">Transmembrane helix</keyword>
<organism evidence="7 8">
    <name type="scientific">Stylonychia lemnae</name>
    <name type="common">Ciliate</name>
    <dbReference type="NCBI Taxonomy" id="5949"/>
    <lineage>
        <taxon>Eukaryota</taxon>
        <taxon>Sar</taxon>
        <taxon>Alveolata</taxon>
        <taxon>Ciliophora</taxon>
        <taxon>Intramacronucleata</taxon>
        <taxon>Spirotrichea</taxon>
        <taxon>Stichotrichia</taxon>
        <taxon>Sporadotrichida</taxon>
        <taxon>Oxytrichidae</taxon>
        <taxon>Stylonychinae</taxon>
        <taxon>Stylonychia</taxon>
    </lineage>
</organism>
<gene>
    <name evidence="7" type="primary">Contig397.g437</name>
    <name evidence="7" type="ORF">STYLEM_14156</name>
</gene>
<dbReference type="InterPro" id="IPR025660">
    <property type="entry name" value="Pept_his_AS"/>
</dbReference>
<dbReference type="Gene3D" id="1.10.287.2250">
    <property type="match status" value="1"/>
</dbReference>
<comment type="similarity">
    <text evidence="1">Belongs to the peptidase C1 family.</text>
</comment>
<dbReference type="SUPFAM" id="SSF54001">
    <property type="entry name" value="Cysteine proteinases"/>
    <property type="match status" value="1"/>
</dbReference>
<keyword evidence="5" id="KW-0812">Transmembrane</keyword>
<evidence type="ECO:0000313" key="7">
    <source>
        <dbReference type="EMBL" id="CDW85086.1"/>
    </source>
</evidence>
<dbReference type="Pfam" id="PF00112">
    <property type="entry name" value="Peptidase_C1"/>
    <property type="match status" value="1"/>
</dbReference>
<keyword evidence="7" id="KW-0645">Protease</keyword>
<dbReference type="PROSITE" id="PS00139">
    <property type="entry name" value="THIOL_PROTEASE_CYS"/>
    <property type="match status" value="1"/>
</dbReference>
<dbReference type="SMART" id="SM00645">
    <property type="entry name" value="Pept_C1"/>
    <property type="match status" value="1"/>
</dbReference>
<feature type="region of interest" description="Disordered" evidence="4">
    <location>
        <begin position="165"/>
        <end position="214"/>
    </location>
</feature>
<evidence type="ECO:0000256" key="2">
    <source>
        <dbReference type="ARBA" id="ARBA00023145"/>
    </source>
</evidence>
<dbReference type="InterPro" id="IPR039417">
    <property type="entry name" value="Peptidase_C1A_papain-like"/>
</dbReference>
<accession>A0A078AST8</accession>
<keyword evidence="7" id="KW-0378">Hydrolase</keyword>
<dbReference type="PROSITE" id="PS00639">
    <property type="entry name" value="THIOL_PROTEASE_HIS"/>
    <property type="match status" value="1"/>
</dbReference>
<dbReference type="AlphaFoldDB" id="A0A078AST8"/>
<dbReference type="OrthoDB" id="190265at2759"/>
<keyword evidence="8" id="KW-1185">Reference proteome</keyword>
<keyword evidence="3" id="KW-1015">Disulfide bond</keyword>
<dbReference type="InterPro" id="IPR038765">
    <property type="entry name" value="Papain-like_cys_pep_sf"/>
</dbReference>
<evidence type="ECO:0000256" key="1">
    <source>
        <dbReference type="ARBA" id="ARBA00008455"/>
    </source>
</evidence>
<evidence type="ECO:0000313" key="8">
    <source>
        <dbReference type="Proteomes" id="UP000039865"/>
    </source>
</evidence>
<protein>
    <submittedName>
        <fullName evidence="7">Cysteine protease 1</fullName>
    </submittedName>
</protein>
<dbReference type="GO" id="GO:0008234">
    <property type="term" value="F:cysteine-type peptidase activity"/>
    <property type="evidence" value="ECO:0007669"/>
    <property type="project" value="InterPro"/>
</dbReference>
<feature type="domain" description="Peptidase C1A papain C-terminal" evidence="6">
    <location>
        <begin position="267"/>
        <end position="488"/>
    </location>
</feature>